<feature type="binding site" evidence="8">
    <location>
        <position position="99"/>
    </location>
    <ligand>
        <name>shikimate</name>
        <dbReference type="ChEBI" id="CHEBI:36208"/>
    </ligand>
</feature>
<proteinExistence type="inferred from homology"/>
<evidence type="ECO:0000259" key="10">
    <source>
        <dbReference type="Pfam" id="PF08501"/>
    </source>
</evidence>
<protein>
    <recommendedName>
        <fullName evidence="2 8">Shikimate dehydrogenase (NADP(+))</fullName>
        <shortName evidence="8">SDH</shortName>
        <ecNumber evidence="2 8">1.1.1.25</ecNumber>
    </recommendedName>
</protein>
<dbReference type="GO" id="GO:0008652">
    <property type="term" value="P:amino acid biosynthetic process"/>
    <property type="evidence" value="ECO:0007669"/>
    <property type="project" value="UniProtKB-KW"/>
</dbReference>
<name>A0A7S8E5K6_9CHLR</name>
<organism evidence="12 13">
    <name type="scientific">Phototrophicus methaneseepsis</name>
    <dbReference type="NCBI Taxonomy" id="2710758"/>
    <lineage>
        <taxon>Bacteria</taxon>
        <taxon>Bacillati</taxon>
        <taxon>Chloroflexota</taxon>
        <taxon>Candidatus Thermofontia</taxon>
        <taxon>Phototrophicales</taxon>
        <taxon>Phototrophicaceae</taxon>
        <taxon>Phototrophicus</taxon>
    </lineage>
</organism>
<dbReference type="InterPro" id="IPR036291">
    <property type="entry name" value="NAD(P)-bd_dom_sf"/>
</dbReference>
<comment type="similarity">
    <text evidence="8">Belongs to the shikimate dehydrogenase family.</text>
</comment>
<dbReference type="InterPro" id="IPR006151">
    <property type="entry name" value="Shikm_DH/Glu-tRNA_Rdtase"/>
</dbReference>
<feature type="binding site" evidence="8">
    <location>
        <begin position="123"/>
        <end position="127"/>
    </location>
    <ligand>
        <name>NADP(+)</name>
        <dbReference type="ChEBI" id="CHEBI:58349"/>
    </ligand>
</feature>
<dbReference type="SUPFAM" id="SSF51735">
    <property type="entry name" value="NAD(P)-binding Rossmann-fold domains"/>
    <property type="match status" value="1"/>
</dbReference>
<feature type="binding site" evidence="8">
    <location>
        <position position="246"/>
    </location>
    <ligand>
        <name>shikimate</name>
        <dbReference type="ChEBI" id="CHEBI:36208"/>
    </ligand>
</feature>
<dbReference type="Pfam" id="PF01488">
    <property type="entry name" value="Shikimate_DH"/>
    <property type="match status" value="1"/>
</dbReference>
<dbReference type="KEGG" id="pmet:G4Y79_13795"/>
<dbReference type="GO" id="GO:0009423">
    <property type="term" value="P:chorismate biosynthetic process"/>
    <property type="evidence" value="ECO:0007669"/>
    <property type="project" value="UniProtKB-UniRule"/>
</dbReference>
<feature type="domain" description="Quinate/shikimate 5-dehydrogenase/glutamyl-tRNA reductase" evidence="9">
    <location>
        <begin position="113"/>
        <end position="189"/>
    </location>
</feature>
<dbReference type="PANTHER" id="PTHR21089:SF1">
    <property type="entry name" value="BIFUNCTIONAL 3-DEHYDROQUINATE DEHYDRATASE_SHIKIMATE DEHYDROGENASE, CHLOROPLASTIC"/>
    <property type="match status" value="1"/>
</dbReference>
<dbReference type="SUPFAM" id="SSF53223">
    <property type="entry name" value="Aminoacid dehydrogenase-like, N-terminal domain"/>
    <property type="match status" value="1"/>
</dbReference>
<dbReference type="Pfam" id="PF08501">
    <property type="entry name" value="Shikimate_dh_N"/>
    <property type="match status" value="1"/>
</dbReference>
<evidence type="ECO:0000256" key="8">
    <source>
        <dbReference type="HAMAP-Rule" id="MF_00222"/>
    </source>
</evidence>
<dbReference type="GO" id="GO:0005829">
    <property type="term" value="C:cytosol"/>
    <property type="evidence" value="ECO:0007669"/>
    <property type="project" value="TreeGrafter"/>
</dbReference>
<feature type="binding site" evidence="8">
    <location>
        <position position="239"/>
    </location>
    <ligand>
        <name>NADP(+)</name>
        <dbReference type="ChEBI" id="CHEBI:58349"/>
    </ligand>
</feature>
<keyword evidence="6 8" id="KW-0057">Aromatic amino acid biosynthesis</keyword>
<dbReference type="Gene3D" id="3.40.50.720">
    <property type="entry name" value="NAD(P)-binding Rossmann-like Domain"/>
    <property type="match status" value="1"/>
</dbReference>
<feature type="active site" description="Proton acceptor" evidence="8">
    <location>
        <position position="66"/>
    </location>
</feature>
<evidence type="ECO:0000256" key="7">
    <source>
        <dbReference type="ARBA" id="ARBA00049442"/>
    </source>
</evidence>
<evidence type="ECO:0000256" key="5">
    <source>
        <dbReference type="ARBA" id="ARBA00023002"/>
    </source>
</evidence>
<gene>
    <name evidence="8 12" type="primary">aroE</name>
    <name evidence="12" type="ORF">G4Y79_13795</name>
</gene>
<dbReference type="InterPro" id="IPR011342">
    <property type="entry name" value="Shikimate_DH"/>
</dbReference>
<dbReference type="CDD" id="cd01065">
    <property type="entry name" value="NAD_bind_Shikimate_DH"/>
    <property type="match status" value="1"/>
</dbReference>
<keyword evidence="3 8" id="KW-0028">Amino-acid biosynthesis</keyword>
<evidence type="ECO:0000256" key="4">
    <source>
        <dbReference type="ARBA" id="ARBA00022857"/>
    </source>
</evidence>
<dbReference type="Proteomes" id="UP000594468">
    <property type="component" value="Chromosome"/>
</dbReference>
<dbReference type="InterPro" id="IPR013708">
    <property type="entry name" value="Shikimate_DH-bd_N"/>
</dbReference>
<dbReference type="EC" id="1.1.1.25" evidence="2 8"/>
<dbReference type="InterPro" id="IPR046346">
    <property type="entry name" value="Aminoacid_DH-like_N_sf"/>
</dbReference>
<reference evidence="12 13" key="1">
    <citation type="submission" date="2020-02" db="EMBL/GenBank/DDBJ databases">
        <authorList>
            <person name="Zheng R.K."/>
            <person name="Sun C.M."/>
        </authorList>
    </citation>
    <scope>NUCLEOTIDE SEQUENCE [LARGE SCALE GENOMIC DNA]</scope>
    <source>
        <strain evidence="13">rifampicinis</strain>
    </source>
</reference>
<feature type="binding site" evidence="8">
    <location>
        <position position="218"/>
    </location>
    <ligand>
        <name>shikimate</name>
        <dbReference type="ChEBI" id="CHEBI:36208"/>
    </ligand>
</feature>
<dbReference type="UniPathway" id="UPA00053">
    <property type="reaction ID" value="UER00087"/>
</dbReference>
<dbReference type="GO" id="GO:0004764">
    <property type="term" value="F:shikimate 3-dehydrogenase (NADP+) activity"/>
    <property type="evidence" value="ECO:0007669"/>
    <property type="project" value="UniProtKB-UniRule"/>
</dbReference>
<evidence type="ECO:0000256" key="3">
    <source>
        <dbReference type="ARBA" id="ARBA00022605"/>
    </source>
</evidence>
<accession>A0A7S8E5K6</accession>
<dbReference type="InterPro" id="IPR041121">
    <property type="entry name" value="SDH_C"/>
</dbReference>
<dbReference type="Pfam" id="PF18317">
    <property type="entry name" value="SDH_C"/>
    <property type="match status" value="1"/>
</dbReference>
<feature type="domain" description="Shikimate dehydrogenase substrate binding N-terminal" evidence="10">
    <location>
        <begin position="6"/>
        <end position="88"/>
    </location>
</feature>
<evidence type="ECO:0000256" key="1">
    <source>
        <dbReference type="ARBA" id="ARBA00004871"/>
    </source>
</evidence>
<feature type="binding site" evidence="8">
    <location>
        <position position="77"/>
    </location>
    <ligand>
        <name>NADP(+)</name>
        <dbReference type="ChEBI" id="CHEBI:58349"/>
    </ligand>
</feature>
<evidence type="ECO:0000259" key="11">
    <source>
        <dbReference type="Pfam" id="PF18317"/>
    </source>
</evidence>
<evidence type="ECO:0000313" key="12">
    <source>
        <dbReference type="EMBL" id="QPC80782.1"/>
    </source>
</evidence>
<dbReference type="GO" id="GO:0009073">
    <property type="term" value="P:aromatic amino acid family biosynthetic process"/>
    <property type="evidence" value="ECO:0007669"/>
    <property type="project" value="UniProtKB-KW"/>
</dbReference>
<feature type="binding site" evidence="8">
    <location>
        <position position="62"/>
    </location>
    <ligand>
        <name>shikimate</name>
        <dbReference type="ChEBI" id="CHEBI:36208"/>
    </ligand>
</feature>
<dbReference type="NCBIfam" id="TIGR00507">
    <property type="entry name" value="aroE"/>
    <property type="match status" value="1"/>
</dbReference>
<dbReference type="PANTHER" id="PTHR21089">
    <property type="entry name" value="SHIKIMATE DEHYDROGENASE"/>
    <property type="match status" value="1"/>
</dbReference>
<feature type="domain" description="SDH C-terminal" evidence="11">
    <location>
        <begin position="239"/>
        <end position="269"/>
    </location>
</feature>
<comment type="catalytic activity">
    <reaction evidence="7 8">
        <text>shikimate + NADP(+) = 3-dehydroshikimate + NADPH + H(+)</text>
        <dbReference type="Rhea" id="RHEA:17737"/>
        <dbReference type="ChEBI" id="CHEBI:15378"/>
        <dbReference type="ChEBI" id="CHEBI:16630"/>
        <dbReference type="ChEBI" id="CHEBI:36208"/>
        <dbReference type="ChEBI" id="CHEBI:57783"/>
        <dbReference type="ChEBI" id="CHEBI:58349"/>
        <dbReference type="EC" id="1.1.1.25"/>
    </reaction>
</comment>
<dbReference type="HAMAP" id="MF_00222">
    <property type="entry name" value="Shikimate_DH_AroE"/>
    <property type="match status" value="1"/>
</dbReference>
<comment type="function">
    <text evidence="8">Involved in the biosynthesis of the chorismate, which leads to the biosynthesis of aromatic amino acids. Catalyzes the reversible NADPH linked reduction of 3-dehydroshikimate (DHSA) to yield shikimate (SA).</text>
</comment>
<dbReference type="GO" id="GO:0050661">
    <property type="term" value="F:NADP binding"/>
    <property type="evidence" value="ECO:0007669"/>
    <property type="project" value="InterPro"/>
</dbReference>
<evidence type="ECO:0000259" key="9">
    <source>
        <dbReference type="Pfam" id="PF01488"/>
    </source>
</evidence>
<dbReference type="EMBL" id="CP062983">
    <property type="protein sequence ID" value="QPC80782.1"/>
    <property type="molecule type" value="Genomic_DNA"/>
</dbReference>
<comment type="pathway">
    <text evidence="1 8">Metabolic intermediate biosynthesis; chorismate biosynthesis; chorismate from D-erythrose 4-phosphate and phosphoenolpyruvate: step 4/7.</text>
</comment>
<keyword evidence="5 8" id="KW-0560">Oxidoreductase</keyword>
<dbReference type="AlphaFoldDB" id="A0A7S8E5K6"/>
<feature type="binding site" evidence="8">
    <location>
        <position position="216"/>
    </location>
    <ligand>
        <name>NADP(+)</name>
        <dbReference type="ChEBI" id="CHEBI:58349"/>
    </ligand>
</feature>
<feature type="binding site" evidence="8">
    <location>
        <begin position="14"/>
        <end position="16"/>
    </location>
    <ligand>
        <name>shikimate</name>
        <dbReference type="ChEBI" id="CHEBI:36208"/>
    </ligand>
</feature>
<feature type="binding site" evidence="8">
    <location>
        <begin position="146"/>
        <end position="151"/>
    </location>
    <ligand>
        <name>NADP(+)</name>
        <dbReference type="ChEBI" id="CHEBI:58349"/>
    </ligand>
</feature>
<dbReference type="Gene3D" id="3.40.50.10860">
    <property type="entry name" value="Leucine Dehydrogenase, chain A, domain 1"/>
    <property type="match status" value="1"/>
</dbReference>
<dbReference type="RefSeq" id="WP_195168857.1">
    <property type="nucleotide sequence ID" value="NZ_CP062983.1"/>
</dbReference>
<evidence type="ECO:0000313" key="13">
    <source>
        <dbReference type="Proteomes" id="UP000594468"/>
    </source>
</evidence>
<feature type="binding site" evidence="8">
    <location>
        <position position="86"/>
    </location>
    <ligand>
        <name>shikimate</name>
        <dbReference type="ChEBI" id="CHEBI:36208"/>
    </ligand>
</feature>
<dbReference type="InterPro" id="IPR022893">
    <property type="entry name" value="Shikimate_DH_fam"/>
</dbReference>
<comment type="subunit">
    <text evidence="8">Homodimer.</text>
</comment>
<dbReference type="GO" id="GO:0019632">
    <property type="term" value="P:shikimate metabolic process"/>
    <property type="evidence" value="ECO:0007669"/>
    <property type="project" value="InterPro"/>
</dbReference>
<keyword evidence="4 8" id="KW-0521">NADP</keyword>
<sequence length="277" mass="29889">MNRVGVIGWPIEHSLSPVMHNAAFQALGMTDWLYDAMAVPPDIARYAVLEPQRHGYIGLNVTVPFKQVAMEYVQPDDKARAIGAVNTIDFRNETGTNTDVDGLINDLVAHDVALTGEKVIVLGAGGAARAAVYGLWQQGAQVVVVNRTKERADDMLLQLTISAGVRNVPALTLDEAIENGASLIVNCTSAGMWPDVENSPWVNGVPYPQGATVYDMIYRPARTKLMQLAETHGGRAISGLGMLVRQGALSFKLWTGVEPPIDVMMQAAQEALAARQK</sequence>
<evidence type="ECO:0000256" key="6">
    <source>
        <dbReference type="ARBA" id="ARBA00023141"/>
    </source>
</evidence>
<evidence type="ECO:0000256" key="2">
    <source>
        <dbReference type="ARBA" id="ARBA00012962"/>
    </source>
</evidence>
<keyword evidence="13" id="KW-1185">Reference proteome</keyword>